<comment type="caution">
    <text evidence="2">The sequence shown here is derived from an EMBL/GenBank/DDBJ whole genome shotgun (WGS) entry which is preliminary data.</text>
</comment>
<gene>
    <name evidence="2" type="ORF">RhiirC2_782719</name>
</gene>
<reference evidence="2 3" key="2">
    <citation type="submission" date="2017-10" db="EMBL/GenBank/DDBJ databases">
        <title>Extensive intraspecific genome diversity in a model arbuscular mycorrhizal fungus.</title>
        <authorList>
            <person name="Chen E.C.H."/>
            <person name="Morin E."/>
            <person name="Baudet D."/>
            <person name="Noel J."/>
            <person name="Ndikumana S."/>
            <person name="Charron P."/>
            <person name="St-Onge C."/>
            <person name="Giorgi J."/>
            <person name="Grigoriev I.V."/>
            <person name="Roux C."/>
            <person name="Martin F.M."/>
            <person name="Corradi N."/>
        </authorList>
    </citation>
    <scope>NUCLEOTIDE SEQUENCE [LARGE SCALE GENOMIC DNA]</scope>
    <source>
        <strain evidence="2 3">C2</strain>
    </source>
</reference>
<proteinExistence type="predicted"/>
<dbReference type="VEuPathDB" id="FungiDB:RhiirFUN_005389"/>
<evidence type="ECO:0000313" key="3">
    <source>
        <dbReference type="Proteomes" id="UP000233469"/>
    </source>
</evidence>
<dbReference type="AlphaFoldDB" id="A0A2N1N2J0"/>
<evidence type="ECO:0000256" key="1">
    <source>
        <dbReference type="SAM" id="MobiDB-lite"/>
    </source>
</evidence>
<dbReference type="EMBL" id="LLXL01000884">
    <property type="protein sequence ID" value="PKK68096.1"/>
    <property type="molecule type" value="Genomic_DNA"/>
</dbReference>
<evidence type="ECO:0000313" key="2">
    <source>
        <dbReference type="EMBL" id="PKK68096.1"/>
    </source>
</evidence>
<protein>
    <submittedName>
        <fullName evidence="2">Uncharacterized protein</fullName>
    </submittedName>
</protein>
<sequence length="209" mass="24562">MSELDLLLNHTLRKRPSEEENFWKSVKTEKDLMAKEINALNVLEATRNQKTEEYVDKLIHACQNELRWQKEKWICHLDISDHTMKNYLPSTSSKKISTYENKEDITQEDTLSSVAEVSDTFGKIKFQHIMTNLNEETLNQVHELLSDYELNSLFERLRLTDEDEYVSAEAHKYMSLFDEIIEEKSCDDGDIEGENKDITDEKDSEEFAK</sequence>
<dbReference type="Proteomes" id="UP000233469">
    <property type="component" value="Unassembled WGS sequence"/>
</dbReference>
<name>A0A2N1N2J0_9GLOM</name>
<reference evidence="2 3" key="1">
    <citation type="submission" date="2016-04" db="EMBL/GenBank/DDBJ databases">
        <title>Genome analyses suggest a sexual origin of heterokaryosis in a supposedly ancient asexual fungus.</title>
        <authorList>
            <person name="Ropars J."/>
            <person name="Sedzielewska K."/>
            <person name="Noel J."/>
            <person name="Charron P."/>
            <person name="Farinelli L."/>
            <person name="Marton T."/>
            <person name="Kruger M."/>
            <person name="Pelin A."/>
            <person name="Brachmann A."/>
            <person name="Corradi N."/>
        </authorList>
    </citation>
    <scope>NUCLEOTIDE SEQUENCE [LARGE SCALE GENOMIC DNA]</scope>
    <source>
        <strain evidence="2 3">C2</strain>
    </source>
</reference>
<organism evidence="2 3">
    <name type="scientific">Rhizophagus irregularis</name>
    <dbReference type="NCBI Taxonomy" id="588596"/>
    <lineage>
        <taxon>Eukaryota</taxon>
        <taxon>Fungi</taxon>
        <taxon>Fungi incertae sedis</taxon>
        <taxon>Mucoromycota</taxon>
        <taxon>Glomeromycotina</taxon>
        <taxon>Glomeromycetes</taxon>
        <taxon>Glomerales</taxon>
        <taxon>Glomeraceae</taxon>
        <taxon>Rhizophagus</taxon>
    </lineage>
</organism>
<accession>A0A2N1N2J0</accession>
<dbReference type="VEuPathDB" id="FungiDB:FUN_005679"/>
<feature type="region of interest" description="Disordered" evidence="1">
    <location>
        <begin position="185"/>
        <end position="209"/>
    </location>
</feature>
<dbReference type="VEuPathDB" id="FungiDB:RhiirA1_452791"/>